<proteinExistence type="predicted"/>
<evidence type="ECO:0000313" key="2">
    <source>
        <dbReference type="Proteomes" id="UP001596512"/>
    </source>
</evidence>
<dbReference type="EMBL" id="JBHTEY010000004">
    <property type="protein sequence ID" value="MFC7617066.1"/>
    <property type="molecule type" value="Genomic_DNA"/>
</dbReference>
<name>A0ABW2TUS1_9PSEU</name>
<keyword evidence="2" id="KW-1185">Reference proteome</keyword>
<evidence type="ECO:0008006" key="3">
    <source>
        <dbReference type="Google" id="ProtNLM"/>
    </source>
</evidence>
<organism evidence="1 2">
    <name type="scientific">Actinokineospora soli</name>
    <dbReference type="NCBI Taxonomy" id="1048753"/>
    <lineage>
        <taxon>Bacteria</taxon>
        <taxon>Bacillati</taxon>
        <taxon>Actinomycetota</taxon>
        <taxon>Actinomycetes</taxon>
        <taxon>Pseudonocardiales</taxon>
        <taxon>Pseudonocardiaceae</taxon>
        <taxon>Actinokineospora</taxon>
    </lineage>
</organism>
<dbReference type="Proteomes" id="UP001596512">
    <property type="component" value="Unassembled WGS sequence"/>
</dbReference>
<reference evidence="2" key="1">
    <citation type="journal article" date="2019" name="Int. J. Syst. Evol. Microbiol.">
        <title>The Global Catalogue of Microorganisms (GCM) 10K type strain sequencing project: providing services to taxonomists for standard genome sequencing and annotation.</title>
        <authorList>
            <consortium name="The Broad Institute Genomics Platform"/>
            <consortium name="The Broad Institute Genome Sequencing Center for Infectious Disease"/>
            <person name="Wu L."/>
            <person name="Ma J."/>
        </authorList>
    </citation>
    <scope>NUCLEOTIDE SEQUENCE [LARGE SCALE GENOMIC DNA]</scope>
    <source>
        <strain evidence="2">JCM 17695</strain>
    </source>
</reference>
<evidence type="ECO:0000313" key="1">
    <source>
        <dbReference type="EMBL" id="MFC7617066.1"/>
    </source>
</evidence>
<comment type="caution">
    <text evidence="1">The sequence shown here is derived from an EMBL/GenBank/DDBJ whole genome shotgun (WGS) entry which is preliminary data.</text>
</comment>
<protein>
    <recommendedName>
        <fullName evidence="3">Phage protein</fullName>
    </recommendedName>
</protein>
<accession>A0ABW2TUS1</accession>
<gene>
    <name evidence="1" type="ORF">ACFQV2_30195</name>
</gene>
<sequence>MRFLDEGLSDRDESGVLWTRVESRPGVGEPLFGQLHSMRQRRAMRRLLCQVCGGESHRDDRGVLWLTRDYRGDWTGWPAGMATEDPPVCLPCARMAARLCPSLRQGHVFVRSRTHPLVGVRGVQYRPGGGRLEVVGEVTSTFDDPTVRWTVAHQVVRELLDCVIVGTGDDPL</sequence>